<evidence type="ECO:0000313" key="15">
    <source>
        <dbReference type="Proteomes" id="UP001059596"/>
    </source>
</evidence>
<evidence type="ECO:0000256" key="3">
    <source>
        <dbReference type="ARBA" id="ARBA00012513"/>
    </source>
</evidence>
<dbReference type="GO" id="GO:0005737">
    <property type="term" value="C:cytoplasm"/>
    <property type="evidence" value="ECO:0007669"/>
    <property type="project" value="UniProtKB-SubCell"/>
</dbReference>
<dbReference type="GO" id="GO:0004674">
    <property type="term" value="F:protein serine/threonine kinase activity"/>
    <property type="evidence" value="ECO:0007669"/>
    <property type="project" value="UniProtKB-KW"/>
</dbReference>
<feature type="region of interest" description="Disordered" evidence="12">
    <location>
        <begin position="1170"/>
        <end position="1250"/>
    </location>
</feature>
<evidence type="ECO:0000256" key="11">
    <source>
        <dbReference type="ARBA" id="ARBA00048679"/>
    </source>
</evidence>
<evidence type="ECO:0000256" key="8">
    <source>
        <dbReference type="ARBA" id="ARBA00022777"/>
    </source>
</evidence>
<comment type="caution">
    <text evidence="14">The sequence shown here is derived from an EMBL/GenBank/DDBJ whole genome shotgun (WGS) entry which is preliminary data.</text>
</comment>
<feature type="region of interest" description="Disordered" evidence="12">
    <location>
        <begin position="1141"/>
        <end position="1160"/>
    </location>
</feature>
<dbReference type="GO" id="GO:0006884">
    <property type="term" value="P:cell volume homeostasis"/>
    <property type="evidence" value="ECO:0007669"/>
    <property type="project" value="UniProtKB-ARBA"/>
</dbReference>
<evidence type="ECO:0000256" key="4">
    <source>
        <dbReference type="ARBA" id="ARBA00022490"/>
    </source>
</evidence>
<dbReference type="Pfam" id="PF24889">
    <property type="entry name" value="CCTL2_WNK"/>
    <property type="match status" value="1"/>
</dbReference>
<feature type="compositionally biased region" description="Low complexity" evidence="12">
    <location>
        <begin position="1341"/>
        <end position="1350"/>
    </location>
</feature>
<feature type="domain" description="Protein kinase" evidence="13">
    <location>
        <begin position="503"/>
        <end position="709"/>
    </location>
</feature>
<dbReference type="SUPFAM" id="SSF56112">
    <property type="entry name" value="Protein kinase-like (PK-like)"/>
    <property type="match status" value="1"/>
</dbReference>
<evidence type="ECO:0000256" key="1">
    <source>
        <dbReference type="ARBA" id="ARBA00001946"/>
    </source>
</evidence>
<feature type="compositionally biased region" description="Basic and acidic residues" evidence="12">
    <location>
        <begin position="110"/>
        <end position="126"/>
    </location>
</feature>
<reference evidence="14" key="1">
    <citation type="journal article" date="2023" name="Genome Biol. Evol.">
        <title>Long-read-based Genome Assembly of Drosophila gunungcola Reveals Fewer Chemosensory Genes in Flower-breeding Species.</title>
        <authorList>
            <person name="Negi A."/>
            <person name="Liao B.Y."/>
            <person name="Yeh S.D."/>
        </authorList>
    </citation>
    <scope>NUCLEOTIDE SEQUENCE</scope>
    <source>
        <strain evidence="14">Sukarami</strain>
    </source>
</reference>
<dbReference type="FunFam" id="3.10.20.90:FF:000279">
    <property type="entry name" value="Blast:Serine/threonine-protein kinase WNK3"/>
    <property type="match status" value="1"/>
</dbReference>
<dbReference type="Pfam" id="PF00069">
    <property type="entry name" value="Pkinase"/>
    <property type="match status" value="1"/>
</dbReference>
<feature type="region of interest" description="Disordered" evidence="12">
    <location>
        <begin position="397"/>
        <end position="493"/>
    </location>
</feature>
<sequence>SNPSDGLSFQIKRGGLLLKILQNWTNPLRLCTTTRGRTCEPCSEGKRHQRRWYYLLHHATSKVKVHNALQRNTSISSEEQTVQGANIQKSGHRSFNRSASSRQNPNPTSKLKDTLSRKPNRKHDALSAHTSTSSTTSIQSSPIEPASSLPTLHTTHTPPASSKSNLFVRVLRRFSSNSLSGKTTTVSPKIEVDAPKVNHNNNGALNERQTTDVEVLCSQDNQRREHNEDKMDGKTEPADAKSNQKTGLASGNPKKDKSAKGTSQAVVSDTKKMEARKSSSDTVIEPLIKQQAPLHSSKTTPTTLTANFVQNIRFVRKNVEQSGRNTNPLQFVELETEFPRDYDDNIEMLSREAEHLEEQFRTPTRSNATDATAHQVAGIIDNIITEASRSLTIEKTEDDVPLKSSTKHSSGVKRVGFQVEEKDDTEIQSEKQPKSIDDKAKKSESAEVSVEESTVTGLSSDASASLLPSTTTVSTTSSATSITKSKSDEDDDPVAMSPCGRFFKYDKEVGRGSFKTVYRGLDTLTGVPVAWCELLDKQVKKSERTRFREEADMLKKLQHPNIVRFYTYWEFPIGRKKNIVLVTELMLSGTLKSVKIGDLGLATLKNRSHAKSVIGTPEFMAPEMYEEHYDESVDVYAFGMCMLEMAISEYPYSECKGPAQIYKKVISGIKPAALAKVEDPNVRDIIERCIELKKEDRPSCNELLESEFFDEDIGIRVEPTASEQFLSDPSISIIEFRLRFMDPKKRSSRHKENEAIQFEYNIKHDEYEQIAQEMMKENIISEDDSRAVARLLKVQVVSLLKERAQRQTQIKLQNEKSRLEKLALQKQRESLPTNVDEDEEEEEESEDEEDGVKWNQRLQLKYDLLNTDSETSLALSTNSVEPQQLPTRSNTSIPNTGIQQPVQVPVPLAVSQLISVQPQAIPSPAIPMQQKPTVHYIQPPQLASYQNSNPTMQEMTNNQVNQELAVTSETISAQTNPENGPKAEIQTSVEQQKQQASAATRSQKPRRSNRSGNERIPKLSVTSVDEGSVINCHMENKLKTITFKFDIGDVNPVEIANKLIAQDLLSNCQSTVFVEMINEIVDQVKQNPNQIPIPTNYRRNIEKVRHASLTRQRSTFRSHQRHRSRDETASDITKMFEPTIHGVETLPSGGGGAESSNPNLSFETRSIITNAQEPQLNVGTPPTTTSTMSSSSTASRDAPNSSNDVTIGSGSVSRKTSTASEYTSLSIDYMPDSNITPTGPEPPFDDAKDRSLNVHQKPCSLAIARMQKLLESAGGGAPRSLNLPLNRHLKIQEDLKHTRSLDDLTAVKITFDMPNKAALEPSENPQPSTAVEAEKPKDKSAQAAGAQGAGAANTLEQLKIELENITHAHAFAFGSSGLHQ</sequence>
<gene>
    <name evidence="14" type="ORF">M5D96_005533</name>
</gene>
<feature type="compositionally biased region" description="Low complexity" evidence="12">
    <location>
        <begin position="1180"/>
        <end position="1195"/>
    </location>
</feature>
<name>A0A9P9YQM5_9MUSC</name>
<comment type="subcellular location">
    <subcellularLocation>
        <location evidence="2">Cytoplasm</location>
    </subcellularLocation>
</comment>
<feature type="compositionally biased region" description="Acidic residues" evidence="12">
    <location>
        <begin position="835"/>
        <end position="850"/>
    </location>
</feature>
<feature type="region of interest" description="Disordered" evidence="12">
    <location>
        <begin position="221"/>
        <end position="280"/>
    </location>
</feature>
<keyword evidence="4" id="KW-0963">Cytoplasm</keyword>
<dbReference type="Pfam" id="PF12202">
    <property type="entry name" value="OSR1_C"/>
    <property type="match status" value="1"/>
</dbReference>
<feature type="compositionally biased region" description="Basic and acidic residues" evidence="12">
    <location>
        <begin position="269"/>
        <end position="279"/>
    </location>
</feature>
<keyword evidence="8" id="KW-0418">Kinase</keyword>
<dbReference type="InterPro" id="IPR011009">
    <property type="entry name" value="Kinase-like_dom_sf"/>
</dbReference>
<dbReference type="InterPro" id="IPR056865">
    <property type="entry name" value="CCTL2_WNK"/>
</dbReference>
<organism evidence="14 15">
    <name type="scientific">Drosophila gunungcola</name>
    <name type="common">fruit fly</name>
    <dbReference type="NCBI Taxonomy" id="103775"/>
    <lineage>
        <taxon>Eukaryota</taxon>
        <taxon>Metazoa</taxon>
        <taxon>Ecdysozoa</taxon>
        <taxon>Arthropoda</taxon>
        <taxon>Hexapoda</taxon>
        <taxon>Insecta</taxon>
        <taxon>Pterygota</taxon>
        <taxon>Neoptera</taxon>
        <taxon>Endopterygota</taxon>
        <taxon>Diptera</taxon>
        <taxon>Brachycera</taxon>
        <taxon>Muscomorpha</taxon>
        <taxon>Ephydroidea</taxon>
        <taxon>Drosophilidae</taxon>
        <taxon>Drosophila</taxon>
        <taxon>Sophophora</taxon>
    </lineage>
</organism>
<comment type="cofactor">
    <cofactor evidence="1">
        <name>Mg(2+)</name>
        <dbReference type="ChEBI" id="CHEBI:18420"/>
    </cofactor>
</comment>
<feature type="compositionally biased region" description="Polar residues" evidence="12">
    <location>
        <begin position="985"/>
        <end position="1002"/>
    </location>
</feature>
<feature type="region of interest" description="Disordered" evidence="12">
    <location>
        <begin position="874"/>
        <end position="896"/>
    </location>
</feature>
<feature type="region of interest" description="Disordered" evidence="12">
    <location>
        <begin position="194"/>
        <end position="213"/>
    </location>
</feature>
<keyword evidence="9" id="KW-0067">ATP-binding</keyword>
<dbReference type="InterPro" id="IPR050588">
    <property type="entry name" value="WNK_Ser-Thr_kinase"/>
</dbReference>
<feature type="compositionally biased region" description="Polar residues" evidence="12">
    <location>
        <begin position="1198"/>
        <end position="1226"/>
    </location>
</feature>
<dbReference type="Gene3D" id="3.30.200.20">
    <property type="entry name" value="Phosphorylase Kinase, domain 1"/>
    <property type="match status" value="1"/>
</dbReference>
<comment type="catalytic activity">
    <reaction evidence="10">
        <text>L-threonyl-[protein] + ATP = O-phospho-L-threonyl-[protein] + ADP + H(+)</text>
        <dbReference type="Rhea" id="RHEA:46608"/>
        <dbReference type="Rhea" id="RHEA-COMP:11060"/>
        <dbReference type="Rhea" id="RHEA-COMP:11605"/>
        <dbReference type="ChEBI" id="CHEBI:15378"/>
        <dbReference type="ChEBI" id="CHEBI:30013"/>
        <dbReference type="ChEBI" id="CHEBI:30616"/>
        <dbReference type="ChEBI" id="CHEBI:61977"/>
        <dbReference type="ChEBI" id="CHEBI:456216"/>
        <dbReference type="EC" id="2.7.11.1"/>
    </reaction>
</comment>
<feature type="compositionally biased region" description="Low complexity" evidence="12">
    <location>
        <begin position="446"/>
        <end position="484"/>
    </location>
</feature>
<feature type="region of interest" description="Disordered" evidence="12">
    <location>
        <begin position="72"/>
        <end position="164"/>
    </location>
</feature>
<feature type="region of interest" description="Disordered" evidence="12">
    <location>
        <begin position="824"/>
        <end position="853"/>
    </location>
</feature>
<evidence type="ECO:0000256" key="12">
    <source>
        <dbReference type="SAM" id="MobiDB-lite"/>
    </source>
</evidence>
<dbReference type="Proteomes" id="UP001059596">
    <property type="component" value="Unassembled WGS sequence"/>
</dbReference>
<feature type="region of interest" description="Disordered" evidence="12">
    <location>
        <begin position="1317"/>
        <end position="1350"/>
    </location>
</feature>
<evidence type="ECO:0000256" key="5">
    <source>
        <dbReference type="ARBA" id="ARBA00022527"/>
    </source>
</evidence>
<feature type="compositionally biased region" description="Basic and acidic residues" evidence="12">
    <location>
        <begin position="428"/>
        <end position="445"/>
    </location>
</feature>
<feature type="region of interest" description="Disordered" evidence="12">
    <location>
        <begin position="970"/>
        <end position="1020"/>
    </location>
</feature>
<dbReference type="EMBL" id="JAMKOV010000003">
    <property type="protein sequence ID" value="KAI8041277.1"/>
    <property type="molecule type" value="Genomic_DNA"/>
</dbReference>
<feature type="compositionally biased region" description="Polar residues" evidence="12">
    <location>
        <begin position="198"/>
        <end position="208"/>
    </location>
</feature>
<dbReference type="GO" id="GO:0005524">
    <property type="term" value="F:ATP binding"/>
    <property type="evidence" value="ECO:0007669"/>
    <property type="project" value="UniProtKB-KW"/>
</dbReference>
<dbReference type="EC" id="2.7.11.1" evidence="3"/>
<proteinExistence type="predicted"/>
<accession>A0A9P9YQM5</accession>
<dbReference type="FunFam" id="3.30.200.20:FF:001054">
    <property type="entry name" value="Serine/threonine-protein kinase WNK1"/>
    <property type="match status" value="1"/>
</dbReference>
<evidence type="ECO:0000259" key="13">
    <source>
        <dbReference type="PROSITE" id="PS50011"/>
    </source>
</evidence>
<evidence type="ECO:0000256" key="2">
    <source>
        <dbReference type="ARBA" id="ARBA00004496"/>
    </source>
</evidence>
<dbReference type="InterPro" id="IPR024678">
    <property type="entry name" value="Kinase_OSR1/WNK_CCT"/>
</dbReference>
<protein>
    <recommendedName>
        <fullName evidence="3">non-specific serine/threonine protein kinase</fullName>
        <ecNumber evidence="3">2.7.11.1</ecNumber>
    </recommendedName>
</protein>
<keyword evidence="5" id="KW-0723">Serine/threonine-protein kinase</keyword>
<dbReference type="PROSITE" id="PS50011">
    <property type="entry name" value="PROTEIN_KINASE_DOM"/>
    <property type="match status" value="1"/>
</dbReference>
<keyword evidence="15" id="KW-1185">Reference proteome</keyword>
<keyword evidence="7" id="KW-0547">Nucleotide-binding</keyword>
<feature type="region of interest" description="Disordered" evidence="12">
    <location>
        <begin position="1109"/>
        <end position="1134"/>
    </location>
</feature>
<evidence type="ECO:0000256" key="9">
    <source>
        <dbReference type="ARBA" id="ARBA00022840"/>
    </source>
</evidence>
<feature type="compositionally biased region" description="Low complexity" evidence="12">
    <location>
        <begin position="127"/>
        <end position="162"/>
    </location>
</feature>
<feature type="compositionally biased region" description="Basic residues" evidence="12">
    <location>
        <begin position="1114"/>
        <end position="1123"/>
    </location>
</feature>
<feature type="non-terminal residue" evidence="14">
    <location>
        <position position="1"/>
    </location>
</feature>
<dbReference type="InterPro" id="IPR000719">
    <property type="entry name" value="Prot_kinase_dom"/>
</dbReference>
<comment type="catalytic activity">
    <reaction evidence="11">
        <text>L-seryl-[protein] + ATP = O-phospho-L-seryl-[protein] + ADP + H(+)</text>
        <dbReference type="Rhea" id="RHEA:17989"/>
        <dbReference type="Rhea" id="RHEA-COMP:9863"/>
        <dbReference type="Rhea" id="RHEA-COMP:11604"/>
        <dbReference type="ChEBI" id="CHEBI:15378"/>
        <dbReference type="ChEBI" id="CHEBI:29999"/>
        <dbReference type="ChEBI" id="CHEBI:30616"/>
        <dbReference type="ChEBI" id="CHEBI:83421"/>
        <dbReference type="ChEBI" id="CHEBI:456216"/>
        <dbReference type="EC" id="2.7.11.1"/>
    </reaction>
</comment>
<evidence type="ECO:0000313" key="14">
    <source>
        <dbReference type="EMBL" id="KAI8041277.1"/>
    </source>
</evidence>
<dbReference type="Gene3D" id="1.10.510.10">
    <property type="entry name" value="Transferase(Phosphotransferase) domain 1"/>
    <property type="match status" value="1"/>
</dbReference>
<evidence type="ECO:0000256" key="7">
    <source>
        <dbReference type="ARBA" id="ARBA00022741"/>
    </source>
</evidence>
<feature type="compositionally biased region" description="Polar residues" evidence="12">
    <location>
        <begin position="96"/>
        <end position="109"/>
    </location>
</feature>
<evidence type="ECO:0000256" key="6">
    <source>
        <dbReference type="ARBA" id="ARBA00022679"/>
    </source>
</evidence>
<evidence type="ECO:0000256" key="10">
    <source>
        <dbReference type="ARBA" id="ARBA00047899"/>
    </source>
</evidence>
<feature type="compositionally biased region" description="Basic and acidic residues" evidence="12">
    <location>
        <begin position="221"/>
        <end position="239"/>
    </location>
</feature>
<keyword evidence="6" id="KW-0808">Transferase</keyword>
<feature type="compositionally biased region" description="Polar residues" evidence="12">
    <location>
        <begin position="72"/>
        <end position="89"/>
    </location>
</feature>
<dbReference type="PANTHER" id="PTHR13902">
    <property type="entry name" value="SERINE/THREONINE-PROTEIN KINASE WNK WITH NO LYSINE -RELATED"/>
    <property type="match status" value="1"/>
</dbReference>
<dbReference type="Gene3D" id="3.10.20.90">
    <property type="entry name" value="Phosphatidylinositol 3-kinase Catalytic Subunit, Chain A, domain 1"/>
    <property type="match status" value="2"/>
</dbReference>